<dbReference type="GO" id="GO:0016020">
    <property type="term" value="C:membrane"/>
    <property type="evidence" value="ECO:0007669"/>
    <property type="project" value="UniProtKB-SubCell"/>
</dbReference>
<accession>A0AAV6ZV10</accession>
<keyword evidence="6 13" id="KW-1133">Transmembrane helix</keyword>
<feature type="transmembrane region" description="Helical" evidence="13">
    <location>
        <begin position="134"/>
        <end position="153"/>
    </location>
</feature>
<dbReference type="GO" id="GO:0004930">
    <property type="term" value="F:G protein-coupled receptor activity"/>
    <property type="evidence" value="ECO:0007669"/>
    <property type="project" value="UniProtKB-KW"/>
</dbReference>
<evidence type="ECO:0000256" key="6">
    <source>
        <dbReference type="ARBA" id="ARBA00022989"/>
    </source>
</evidence>
<feature type="transmembrane region" description="Helical" evidence="13">
    <location>
        <begin position="259"/>
        <end position="280"/>
    </location>
</feature>
<dbReference type="EMBL" id="WNYA01000080">
    <property type="protein sequence ID" value="KAG8550133.1"/>
    <property type="molecule type" value="Genomic_DNA"/>
</dbReference>
<evidence type="ECO:0000256" key="9">
    <source>
        <dbReference type="ARBA" id="ARBA00023170"/>
    </source>
</evidence>
<dbReference type="Pfam" id="PF05296">
    <property type="entry name" value="TAS2R"/>
    <property type="match status" value="1"/>
</dbReference>
<dbReference type="Proteomes" id="UP000824782">
    <property type="component" value="Unassembled WGS sequence"/>
</dbReference>
<keyword evidence="5 12" id="KW-0812">Transmembrane</keyword>
<keyword evidence="10 12" id="KW-0807">Transducer</keyword>
<evidence type="ECO:0000256" key="2">
    <source>
        <dbReference type="ARBA" id="ARBA00007376"/>
    </source>
</evidence>
<dbReference type="InterPro" id="IPR007960">
    <property type="entry name" value="TAS2R"/>
</dbReference>
<evidence type="ECO:0000256" key="7">
    <source>
        <dbReference type="ARBA" id="ARBA00023040"/>
    </source>
</evidence>
<keyword evidence="9 12" id="KW-0675">Receptor</keyword>
<sequence length="302" mass="35093">MGTNLVFAVVITEMLVDCMSLLMTFPGYIFIIVVNILDWRRNKRLNISDQLISGLGLLTLLHKIAQVTFRYDVLLGGLHVHTSFTWFCIRLTFNSLNFCILLLSTLLAIHFCLKIVNINQNFYIYIQRMFPKMFPWILLPSVLVSLLISVPAAQSTSQLNSISFGLFNTSSFSMDIFISVPLYYTFYAFCFAIFFILLLTTIVSLSRHIHRLRNNSGNLGSETVQAHVGAVKTLLCLFFLNLLQFCLPIFIIFEKTEHWIIYVYILLLIIWHILDLPILFRGSRKLQKKLDEMWLYFTRLFS</sequence>
<reference evidence="14" key="1">
    <citation type="thesis" date="2020" institute="ProQuest LLC" country="789 East Eisenhower Parkway, Ann Arbor, MI, USA">
        <title>Comparative Genomics and Chromosome Evolution.</title>
        <authorList>
            <person name="Mudd A.B."/>
        </authorList>
    </citation>
    <scope>NUCLEOTIDE SEQUENCE</scope>
    <source>
        <strain evidence="14">237g6f4</strain>
        <tissue evidence="14">Blood</tissue>
    </source>
</reference>
<dbReference type="GO" id="GO:0033038">
    <property type="term" value="F:bitter taste receptor activity"/>
    <property type="evidence" value="ECO:0007669"/>
    <property type="project" value="InterPro"/>
</dbReference>
<evidence type="ECO:0000256" key="11">
    <source>
        <dbReference type="RuleBase" id="RU004423"/>
    </source>
</evidence>
<evidence type="ECO:0000256" key="5">
    <source>
        <dbReference type="ARBA" id="ARBA00022692"/>
    </source>
</evidence>
<proteinExistence type="inferred from homology"/>
<dbReference type="AlphaFoldDB" id="A0AAV6ZV10"/>
<keyword evidence="8 12" id="KW-0472">Membrane</keyword>
<evidence type="ECO:0000256" key="8">
    <source>
        <dbReference type="ARBA" id="ARBA00023136"/>
    </source>
</evidence>
<comment type="similarity">
    <text evidence="2 11">Belongs to the G-protein coupled receptor T2R family.</text>
</comment>
<evidence type="ECO:0000313" key="15">
    <source>
        <dbReference type="Proteomes" id="UP000824782"/>
    </source>
</evidence>
<evidence type="ECO:0000256" key="12">
    <source>
        <dbReference type="RuleBase" id="RU004424"/>
    </source>
</evidence>
<feature type="transmembrane region" description="Helical" evidence="13">
    <location>
        <begin position="91"/>
        <end position="113"/>
    </location>
</feature>
<feature type="transmembrane region" description="Helical" evidence="13">
    <location>
        <begin position="51"/>
        <end position="71"/>
    </location>
</feature>
<name>A0AAV6ZV10_ENGPU</name>
<comment type="subcellular location">
    <subcellularLocation>
        <location evidence="1 12">Membrane</location>
        <topology evidence="1 12">Multi-pass membrane protein</topology>
    </subcellularLocation>
</comment>
<keyword evidence="4 12" id="KW-0716">Sensory transduction</keyword>
<evidence type="ECO:0000256" key="4">
    <source>
        <dbReference type="ARBA" id="ARBA00022606"/>
    </source>
</evidence>
<evidence type="ECO:0000256" key="13">
    <source>
        <dbReference type="SAM" id="Phobius"/>
    </source>
</evidence>
<organism evidence="14 15">
    <name type="scientific">Engystomops pustulosus</name>
    <name type="common">Tungara frog</name>
    <name type="synonym">Physalaemus pustulosus</name>
    <dbReference type="NCBI Taxonomy" id="76066"/>
    <lineage>
        <taxon>Eukaryota</taxon>
        <taxon>Metazoa</taxon>
        <taxon>Chordata</taxon>
        <taxon>Craniata</taxon>
        <taxon>Vertebrata</taxon>
        <taxon>Euteleostomi</taxon>
        <taxon>Amphibia</taxon>
        <taxon>Batrachia</taxon>
        <taxon>Anura</taxon>
        <taxon>Neobatrachia</taxon>
        <taxon>Hyloidea</taxon>
        <taxon>Leptodactylidae</taxon>
        <taxon>Leiuperinae</taxon>
        <taxon>Engystomops</taxon>
    </lineage>
</organism>
<evidence type="ECO:0000256" key="3">
    <source>
        <dbReference type="ARBA" id="ARBA00022480"/>
    </source>
</evidence>
<keyword evidence="3 12" id="KW-0919">Taste</keyword>
<feature type="transmembrane region" description="Helical" evidence="13">
    <location>
        <begin position="182"/>
        <end position="205"/>
    </location>
</feature>
<dbReference type="PANTHER" id="PTHR11394:SF159">
    <property type="entry name" value="TASTE RECEPTOR TYPE 2"/>
    <property type="match status" value="1"/>
</dbReference>
<keyword evidence="7 12" id="KW-0297">G-protein coupled receptor</keyword>
<evidence type="ECO:0000256" key="10">
    <source>
        <dbReference type="ARBA" id="ARBA00023224"/>
    </source>
</evidence>
<comment type="caution">
    <text evidence="14">The sequence shown here is derived from an EMBL/GenBank/DDBJ whole genome shotgun (WGS) entry which is preliminary data.</text>
</comment>
<evidence type="ECO:0000313" key="14">
    <source>
        <dbReference type="EMBL" id="KAG8550133.1"/>
    </source>
</evidence>
<evidence type="ECO:0000256" key="1">
    <source>
        <dbReference type="ARBA" id="ARBA00004141"/>
    </source>
</evidence>
<protein>
    <recommendedName>
        <fullName evidence="12">Taste receptor type 2</fullName>
    </recommendedName>
</protein>
<feature type="transmembrane region" description="Helical" evidence="13">
    <location>
        <begin position="234"/>
        <end position="253"/>
    </location>
</feature>
<gene>
    <name evidence="14" type="ORF">GDO81_028164</name>
</gene>
<feature type="transmembrane region" description="Helical" evidence="13">
    <location>
        <begin position="20"/>
        <end position="39"/>
    </location>
</feature>
<dbReference type="PANTHER" id="PTHR11394">
    <property type="entry name" value="TASTE RECEPTOR TYPE 2"/>
    <property type="match status" value="1"/>
</dbReference>
<keyword evidence="15" id="KW-1185">Reference proteome</keyword>